<dbReference type="RefSeq" id="WP_280103119.1">
    <property type="nucleotide sequence ID" value="NZ_CP122959.1"/>
</dbReference>
<dbReference type="EMBL" id="CP122959">
    <property type="protein sequence ID" value="WGI19584.1"/>
    <property type="molecule type" value="Genomic_DNA"/>
</dbReference>
<gene>
    <name evidence="15" type="ORF">QBD03_02255</name>
</gene>
<evidence type="ECO:0000256" key="8">
    <source>
        <dbReference type="ARBA" id="ARBA00022842"/>
    </source>
</evidence>
<evidence type="ECO:0000256" key="6">
    <source>
        <dbReference type="ARBA" id="ARBA00022741"/>
    </source>
</evidence>
<dbReference type="HAMAP" id="MF_01405">
    <property type="entry name" value="Non_canon_purine_NTPase"/>
    <property type="match status" value="1"/>
</dbReference>
<dbReference type="GO" id="GO:0017111">
    <property type="term" value="F:ribonucleoside triphosphate phosphatase activity"/>
    <property type="evidence" value="ECO:0007669"/>
    <property type="project" value="InterPro"/>
</dbReference>
<sequence length="410" mass="44534">MMVRTDNRAANDVRPVKVQWHYLTKQPASVLWQRGTTKVLAAVTEQATKKVTLIGSGLTQVQSDWLQQTLTTLLAPALEKTGLLVSVTVLEDGGSLLAEASNAVFGALQLLPEQFLPNRAAAVTAILIGNDTLVDASDTEEAVADSTLLVVTDNQEQVLAMTLQGATAVNSSQLNELLLVASQGGTRTAEQIQASYQQAVHPIIQKEHSEMPTIVIATKNPGKAQEFHAMFEKEGIQIKTLLDYPELPEINETGQTFEENARLKADQIAAILQLPVLADDSGLMVDALDGRPGIYSARFAGDHNDAGNNAKLLYELTGVPAEKRTAHFHTTLVFAKPDRPDDDLVVEGSVNGRILGIPRGDNGFGYDPLFYVPELDKSMAELSMAEKNAISHRAKAIENLEPLWRDWLAK</sequence>
<accession>A0AAF0GS65</accession>
<dbReference type="Gene3D" id="3.90.950.10">
    <property type="match status" value="1"/>
</dbReference>
<dbReference type="GO" id="GO:0036222">
    <property type="term" value="F:XTP diphosphatase activity"/>
    <property type="evidence" value="ECO:0007669"/>
    <property type="project" value="UniProtKB-UniRule"/>
</dbReference>
<keyword evidence="3" id="KW-0808">Transferase</keyword>
<feature type="binding site" evidence="12">
    <location>
        <begin position="392"/>
        <end position="393"/>
    </location>
    <ligand>
        <name>substrate</name>
    </ligand>
</feature>
<dbReference type="PANTHER" id="PTHR11067:SF9">
    <property type="entry name" value="INOSINE TRIPHOSPHATE PYROPHOSPHATASE"/>
    <property type="match status" value="1"/>
</dbReference>
<evidence type="ECO:0000313" key="15">
    <source>
        <dbReference type="EMBL" id="WGI19584.1"/>
    </source>
</evidence>
<dbReference type="GO" id="GO:0036220">
    <property type="term" value="F:ITP diphosphatase activity"/>
    <property type="evidence" value="ECO:0007669"/>
    <property type="project" value="UniProtKB-UniRule"/>
</dbReference>
<organism evidence="15 16">
    <name type="scientific">Latilactobacillus sakei</name>
    <name type="common">Lactobacillus sakei</name>
    <dbReference type="NCBI Taxonomy" id="1599"/>
    <lineage>
        <taxon>Bacteria</taxon>
        <taxon>Bacillati</taxon>
        <taxon>Bacillota</taxon>
        <taxon>Bacilli</taxon>
        <taxon>Lactobacillales</taxon>
        <taxon>Lactobacillaceae</taxon>
        <taxon>Latilactobacillus</taxon>
    </lineage>
</organism>
<keyword evidence="9 12" id="KW-0546">Nucleotide metabolism</keyword>
<evidence type="ECO:0000259" key="14">
    <source>
        <dbReference type="Pfam" id="PF03725"/>
    </source>
</evidence>
<feature type="binding site" evidence="12">
    <location>
        <position position="281"/>
    </location>
    <ligand>
        <name>substrate</name>
    </ligand>
</feature>
<reference evidence="15" key="1">
    <citation type="submission" date="2023-04" db="EMBL/GenBank/DDBJ databases">
        <title>Novel strain of Lactilactobacillus sakei and use thereof.</title>
        <authorList>
            <person name="Kim S.Y."/>
        </authorList>
    </citation>
    <scope>NUCLEOTIDE SEQUENCE</scope>
    <source>
        <strain evidence="15">HUP1</strain>
    </source>
</reference>
<dbReference type="GO" id="GO:0035870">
    <property type="term" value="F:dITP diphosphatase activity"/>
    <property type="evidence" value="ECO:0007669"/>
    <property type="project" value="UniProtKB-UniRule"/>
</dbReference>
<feature type="active site" description="Proton acceptor" evidence="12">
    <location>
        <position position="280"/>
    </location>
</feature>
<evidence type="ECO:0000256" key="3">
    <source>
        <dbReference type="ARBA" id="ARBA00022679"/>
    </source>
</evidence>
<dbReference type="GO" id="GO:0009117">
    <property type="term" value="P:nucleotide metabolic process"/>
    <property type="evidence" value="ECO:0007669"/>
    <property type="project" value="UniProtKB-KW"/>
</dbReference>
<evidence type="ECO:0000256" key="13">
    <source>
        <dbReference type="RuleBase" id="RU003781"/>
    </source>
</evidence>
<comment type="cofactor">
    <cofactor evidence="12">
        <name>Mg(2+)</name>
        <dbReference type="ChEBI" id="CHEBI:18420"/>
    </cofactor>
    <text evidence="12">Binds 1 Mg(2+) ion per subunit.</text>
</comment>
<dbReference type="Gene3D" id="3.30.230.70">
    <property type="entry name" value="GHMP Kinase, N-terminal domain"/>
    <property type="match status" value="1"/>
</dbReference>
<feature type="binding site" evidence="12">
    <location>
        <position position="387"/>
    </location>
    <ligand>
        <name>substrate</name>
    </ligand>
</feature>
<name>A0AAF0GS65_LATSK</name>
<dbReference type="InterPro" id="IPR002637">
    <property type="entry name" value="RdgB/HAM1"/>
</dbReference>
<dbReference type="NCBIfam" id="NF011397">
    <property type="entry name" value="PRK14822.1"/>
    <property type="match status" value="1"/>
</dbReference>
<comment type="caution">
    <text evidence="12">Lacks conserved residue(s) required for the propagation of feature annotation.</text>
</comment>
<comment type="similarity">
    <text evidence="1 12 13">Belongs to the HAM1 NTPase family.</text>
</comment>
<dbReference type="GO" id="GO:0000166">
    <property type="term" value="F:nucleotide binding"/>
    <property type="evidence" value="ECO:0007669"/>
    <property type="project" value="UniProtKB-KW"/>
</dbReference>
<evidence type="ECO:0000313" key="16">
    <source>
        <dbReference type="Proteomes" id="UP001179858"/>
    </source>
</evidence>
<feature type="binding site" evidence="12">
    <location>
        <begin position="364"/>
        <end position="367"/>
    </location>
    <ligand>
        <name>substrate</name>
    </ligand>
</feature>
<dbReference type="Pfam" id="PF01725">
    <property type="entry name" value="Ham1p_like"/>
    <property type="match status" value="1"/>
</dbReference>
<evidence type="ECO:0000256" key="5">
    <source>
        <dbReference type="ARBA" id="ARBA00022723"/>
    </source>
</evidence>
<dbReference type="GO" id="GO:0046872">
    <property type="term" value="F:metal ion binding"/>
    <property type="evidence" value="ECO:0007669"/>
    <property type="project" value="UniProtKB-KW"/>
</dbReference>
<comment type="catalytic activity">
    <reaction evidence="11 12">
        <text>XTP + H2O = XMP + diphosphate + H(+)</text>
        <dbReference type="Rhea" id="RHEA:28610"/>
        <dbReference type="ChEBI" id="CHEBI:15377"/>
        <dbReference type="ChEBI" id="CHEBI:15378"/>
        <dbReference type="ChEBI" id="CHEBI:33019"/>
        <dbReference type="ChEBI" id="CHEBI:57464"/>
        <dbReference type="ChEBI" id="CHEBI:61314"/>
        <dbReference type="EC" id="3.6.1.66"/>
    </reaction>
</comment>
<dbReference type="SUPFAM" id="SSF55666">
    <property type="entry name" value="Ribonuclease PH domain 2-like"/>
    <property type="match status" value="1"/>
</dbReference>
<dbReference type="Pfam" id="PF03725">
    <property type="entry name" value="RNase_PH_C"/>
    <property type="match status" value="1"/>
</dbReference>
<comment type="catalytic activity">
    <reaction evidence="10 12">
        <text>dITP + H2O = dIMP + diphosphate + H(+)</text>
        <dbReference type="Rhea" id="RHEA:28342"/>
        <dbReference type="ChEBI" id="CHEBI:15377"/>
        <dbReference type="ChEBI" id="CHEBI:15378"/>
        <dbReference type="ChEBI" id="CHEBI:33019"/>
        <dbReference type="ChEBI" id="CHEBI:61194"/>
        <dbReference type="ChEBI" id="CHEBI:61382"/>
        <dbReference type="EC" id="3.6.1.66"/>
    </reaction>
</comment>
<dbReference type="GO" id="GO:0016779">
    <property type="term" value="F:nucleotidyltransferase activity"/>
    <property type="evidence" value="ECO:0007669"/>
    <property type="project" value="UniProtKB-KW"/>
</dbReference>
<keyword evidence="4" id="KW-0548">Nucleotidyltransferase</keyword>
<feature type="binding site" evidence="12">
    <location>
        <begin position="218"/>
        <end position="223"/>
    </location>
    <ligand>
        <name>substrate</name>
    </ligand>
</feature>
<protein>
    <recommendedName>
        <fullName evidence="12">dITP/XTP pyrophosphatase</fullName>
        <ecNumber evidence="12">3.6.1.66</ecNumber>
    </recommendedName>
    <alternativeName>
        <fullName evidence="12">Non-canonical purine NTP pyrophosphatase</fullName>
    </alternativeName>
    <alternativeName>
        <fullName evidence="12">Non-standard purine NTP pyrophosphatase</fullName>
    </alternativeName>
    <alternativeName>
        <fullName evidence="12">Nucleoside-triphosphate diphosphatase</fullName>
    </alternativeName>
    <alternativeName>
        <fullName evidence="12">Nucleoside-triphosphate pyrophosphatase</fullName>
        <shortName evidence="12">NTPase</shortName>
    </alternativeName>
</protein>
<feature type="domain" description="Exoribonuclease phosphorolytic" evidence="14">
    <location>
        <begin position="120"/>
        <end position="183"/>
    </location>
</feature>
<evidence type="ECO:0000256" key="4">
    <source>
        <dbReference type="ARBA" id="ARBA00022695"/>
    </source>
</evidence>
<feature type="binding site" evidence="12">
    <location>
        <position position="280"/>
    </location>
    <ligand>
        <name>Mg(2+)</name>
        <dbReference type="ChEBI" id="CHEBI:18420"/>
    </ligand>
</feature>
<evidence type="ECO:0000256" key="7">
    <source>
        <dbReference type="ARBA" id="ARBA00022801"/>
    </source>
</evidence>
<dbReference type="GO" id="GO:0005829">
    <property type="term" value="C:cytosol"/>
    <property type="evidence" value="ECO:0007669"/>
    <property type="project" value="TreeGrafter"/>
</dbReference>
<dbReference type="InterPro" id="IPR029001">
    <property type="entry name" value="ITPase-like_fam"/>
</dbReference>
<dbReference type="FunFam" id="3.90.950.10:FF:000001">
    <property type="entry name" value="dITP/XTP pyrophosphatase"/>
    <property type="match status" value="1"/>
</dbReference>
<dbReference type="InterPro" id="IPR027408">
    <property type="entry name" value="PNPase/RNase_PH_dom_sf"/>
</dbReference>
<dbReference type="NCBIfam" id="TIGR00042">
    <property type="entry name" value="RdgB/HAM1 family non-canonical purine NTP pyrophosphatase"/>
    <property type="match status" value="1"/>
</dbReference>
<evidence type="ECO:0000256" key="9">
    <source>
        <dbReference type="ARBA" id="ARBA00023080"/>
    </source>
</evidence>
<evidence type="ECO:0000256" key="2">
    <source>
        <dbReference type="ARBA" id="ARBA00011738"/>
    </source>
</evidence>
<comment type="subunit">
    <text evidence="2 12">Homodimer.</text>
</comment>
<dbReference type="SUPFAM" id="SSF54211">
    <property type="entry name" value="Ribosomal protein S5 domain 2-like"/>
    <property type="match status" value="1"/>
</dbReference>
<comment type="function">
    <text evidence="12">Pyrophosphatase that catalyzes the hydrolysis of nucleoside triphosphates to their monophosphate derivatives, with a high preference for the non-canonical purine nucleotides XTP (xanthosine triphosphate), dITP (deoxyinosine triphosphate) and ITP. Seems to function as a house-cleaning enzyme that removes non-canonical purine nucleotides from the nucleotide pool, thus preventing their incorporation into DNA/RNA and avoiding chromosomal lesions.</text>
</comment>
<proteinExistence type="inferred from homology"/>
<dbReference type="AlphaFoldDB" id="A0AAF0GS65"/>
<evidence type="ECO:0000256" key="10">
    <source>
        <dbReference type="ARBA" id="ARBA00051875"/>
    </source>
</evidence>
<dbReference type="SUPFAM" id="SSF52972">
    <property type="entry name" value="ITPase-like"/>
    <property type="match status" value="1"/>
</dbReference>
<evidence type="ECO:0000256" key="11">
    <source>
        <dbReference type="ARBA" id="ARBA00052017"/>
    </source>
</evidence>
<dbReference type="CDD" id="cd00515">
    <property type="entry name" value="HAM1"/>
    <property type="match status" value="1"/>
</dbReference>
<dbReference type="Proteomes" id="UP001179858">
    <property type="component" value="Chromosome"/>
</dbReference>
<dbReference type="PANTHER" id="PTHR11067">
    <property type="entry name" value="INOSINE TRIPHOSPHATE PYROPHOSPHATASE/HAM1 PROTEIN"/>
    <property type="match status" value="1"/>
</dbReference>
<dbReference type="GO" id="GO:0009146">
    <property type="term" value="P:purine nucleoside triphosphate catabolic process"/>
    <property type="evidence" value="ECO:0007669"/>
    <property type="project" value="UniProtKB-UniRule"/>
</dbReference>
<keyword evidence="5 12" id="KW-0479">Metal-binding</keyword>
<evidence type="ECO:0000256" key="1">
    <source>
        <dbReference type="ARBA" id="ARBA00008023"/>
    </source>
</evidence>
<dbReference type="InterPro" id="IPR036345">
    <property type="entry name" value="ExoRNase_PH_dom2_sf"/>
</dbReference>
<keyword evidence="6 12" id="KW-0547">Nucleotide-binding</keyword>
<dbReference type="EC" id="3.6.1.66" evidence="12"/>
<keyword evidence="8 12" id="KW-0460">Magnesium</keyword>
<keyword evidence="7 12" id="KW-0378">Hydrolase</keyword>
<dbReference type="InterPro" id="IPR020922">
    <property type="entry name" value="dITP/XTP_pyrophosphatase"/>
</dbReference>
<dbReference type="InterPro" id="IPR015847">
    <property type="entry name" value="ExoRNase_PH_dom2"/>
</dbReference>
<comment type="catalytic activity">
    <reaction evidence="12">
        <text>ITP + H2O = IMP + diphosphate + H(+)</text>
        <dbReference type="Rhea" id="RHEA:29399"/>
        <dbReference type="ChEBI" id="CHEBI:15377"/>
        <dbReference type="ChEBI" id="CHEBI:15378"/>
        <dbReference type="ChEBI" id="CHEBI:33019"/>
        <dbReference type="ChEBI" id="CHEBI:58053"/>
        <dbReference type="ChEBI" id="CHEBI:61402"/>
        <dbReference type="EC" id="3.6.1.66"/>
    </reaction>
</comment>
<dbReference type="InterPro" id="IPR020568">
    <property type="entry name" value="Ribosomal_Su5_D2-typ_SF"/>
</dbReference>
<evidence type="ECO:0000256" key="12">
    <source>
        <dbReference type="HAMAP-Rule" id="MF_01405"/>
    </source>
</evidence>